<sequence>MVKKTKTATFITIFVVVIFVVGLRYLHLINFIEKPVIAIVDWSLKPINNVKSFFIKKEKSFTIDDLNNIEDSKKENEVLKTQVQLFSEENEELKKQLNFFVNKNFQHIGAKVLSRTVNPLGTTIVIDKGSKENIMMDNPVVVNDGILIGKIIKVEENRSVVRLINDNSSAIGATVLNIDRSIGLVEGGYGLGVRMNYIPQNEIVTPGDTVITSGLTEGLPKGLVIGKIELVDKQPHEPFQQAVITPATDLTYINFVSIIIGS</sequence>
<evidence type="ECO:0000313" key="9">
    <source>
        <dbReference type="Proteomes" id="UP000178349"/>
    </source>
</evidence>
<dbReference type="InterPro" id="IPR042177">
    <property type="entry name" value="Cell/Rod_1"/>
</dbReference>
<name>A0A1F6NQR1_9BACT</name>
<evidence type="ECO:0000256" key="3">
    <source>
        <dbReference type="ARBA" id="ARBA00022960"/>
    </source>
</evidence>
<evidence type="ECO:0000313" key="8">
    <source>
        <dbReference type="EMBL" id="OGH86113.1"/>
    </source>
</evidence>
<dbReference type="PANTHER" id="PTHR34138">
    <property type="entry name" value="CELL SHAPE-DETERMINING PROTEIN MREC"/>
    <property type="match status" value="1"/>
</dbReference>
<accession>A0A1F6NQR1</accession>
<evidence type="ECO:0000259" key="7">
    <source>
        <dbReference type="Pfam" id="PF04085"/>
    </source>
</evidence>
<dbReference type="InterPro" id="IPR055342">
    <property type="entry name" value="MreC_beta-barrel_core"/>
</dbReference>
<comment type="caution">
    <text evidence="8">The sequence shown here is derived from an EMBL/GenBank/DDBJ whole genome shotgun (WGS) entry which is preliminary data.</text>
</comment>
<dbReference type="NCBIfam" id="TIGR00219">
    <property type="entry name" value="mreC"/>
    <property type="match status" value="1"/>
</dbReference>
<keyword evidence="6" id="KW-0812">Transmembrane</keyword>
<dbReference type="Gene3D" id="2.40.10.350">
    <property type="entry name" value="Rod shape-determining protein MreC, domain 2"/>
    <property type="match status" value="1"/>
</dbReference>
<keyword evidence="6" id="KW-0472">Membrane</keyword>
<dbReference type="PIRSF" id="PIRSF038471">
    <property type="entry name" value="MreC"/>
    <property type="match status" value="1"/>
</dbReference>
<dbReference type="PANTHER" id="PTHR34138:SF1">
    <property type="entry name" value="CELL SHAPE-DETERMINING PROTEIN MREC"/>
    <property type="match status" value="1"/>
</dbReference>
<keyword evidence="3" id="KW-0133">Cell shape</keyword>
<dbReference type="Pfam" id="PF04085">
    <property type="entry name" value="MreC"/>
    <property type="match status" value="1"/>
</dbReference>
<evidence type="ECO:0000256" key="4">
    <source>
        <dbReference type="ARBA" id="ARBA00032089"/>
    </source>
</evidence>
<keyword evidence="6" id="KW-1133">Transmembrane helix</keyword>
<keyword evidence="5" id="KW-0175">Coiled coil</keyword>
<reference evidence="8 9" key="1">
    <citation type="journal article" date="2016" name="Nat. Commun.">
        <title>Thousands of microbial genomes shed light on interconnected biogeochemical processes in an aquifer system.</title>
        <authorList>
            <person name="Anantharaman K."/>
            <person name="Brown C.T."/>
            <person name="Hug L.A."/>
            <person name="Sharon I."/>
            <person name="Castelle C.J."/>
            <person name="Probst A.J."/>
            <person name="Thomas B.C."/>
            <person name="Singh A."/>
            <person name="Wilkins M.J."/>
            <person name="Karaoz U."/>
            <person name="Brodie E.L."/>
            <person name="Williams K.H."/>
            <person name="Hubbard S.S."/>
            <person name="Banfield J.F."/>
        </authorList>
    </citation>
    <scope>NUCLEOTIDE SEQUENCE [LARGE SCALE GENOMIC DNA]</scope>
</reference>
<protein>
    <recommendedName>
        <fullName evidence="2">Cell shape-determining protein MreC</fullName>
    </recommendedName>
    <alternativeName>
        <fullName evidence="4">Cell shape protein MreC</fullName>
    </alternativeName>
</protein>
<feature type="transmembrane region" description="Helical" evidence="6">
    <location>
        <begin position="7"/>
        <end position="26"/>
    </location>
</feature>
<evidence type="ECO:0000256" key="6">
    <source>
        <dbReference type="SAM" id="Phobius"/>
    </source>
</evidence>
<dbReference type="GO" id="GO:0005886">
    <property type="term" value="C:plasma membrane"/>
    <property type="evidence" value="ECO:0007669"/>
    <property type="project" value="TreeGrafter"/>
</dbReference>
<dbReference type="InterPro" id="IPR042175">
    <property type="entry name" value="Cell/Rod_MreC_2"/>
</dbReference>
<evidence type="ECO:0000256" key="1">
    <source>
        <dbReference type="ARBA" id="ARBA00009369"/>
    </source>
</evidence>
<comment type="similarity">
    <text evidence="1">Belongs to the MreC family.</text>
</comment>
<dbReference type="Gene3D" id="2.40.10.340">
    <property type="entry name" value="Rod shape-determining protein MreC, domain 1"/>
    <property type="match status" value="1"/>
</dbReference>
<organism evidence="8 9">
    <name type="scientific">Candidatus Magasanikbacteria bacterium RIFOXYC12_FULL_33_11</name>
    <dbReference type="NCBI Taxonomy" id="1798701"/>
    <lineage>
        <taxon>Bacteria</taxon>
        <taxon>Candidatus Magasanikiibacteriota</taxon>
    </lineage>
</organism>
<feature type="coiled-coil region" evidence="5">
    <location>
        <begin position="69"/>
        <end position="103"/>
    </location>
</feature>
<proteinExistence type="inferred from homology"/>
<dbReference type="Proteomes" id="UP000178349">
    <property type="component" value="Unassembled WGS sequence"/>
</dbReference>
<feature type="domain" description="Rod shape-determining protein MreC beta-barrel core" evidence="7">
    <location>
        <begin position="112"/>
        <end position="259"/>
    </location>
</feature>
<evidence type="ECO:0000256" key="2">
    <source>
        <dbReference type="ARBA" id="ARBA00013855"/>
    </source>
</evidence>
<gene>
    <name evidence="8" type="ORF">A2493_01490</name>
</gene>
<dbReference type="GO" id="GO:0008360">
    <property type="term" value="P:regulation of cell shape"/>
    <property type="evidence" value="ECO:0007669"/>
    <property type="project" value="UniProtKB-KW"/>
</dbReference>
<dbReference type="InterPro" id="IPR007221">
    <property type="entry name" value="MreC"/>
</dbReference>
<dbReference type="AlphaFoldDB" id="A0A1F6NQR1"/>
<dbReference type="EMBL" id="MFQW01000030">
    <property type="protein sequence ID" value="OGH86113.1"/>
    <property type="molecule type" value="Genomic_DNA"/>
</dbReference>
<evidence type="ECO:0000256" key="5">
    <source>
        <dbReference type="SAM" id="Coils"/>
    </source>
</evidence>